<dbReference type="PANTHER" id="PTHR30273:SF2">
    <property type="entry name" value="PROTEIN FECR"/>
    <property type="match status" value="1"/>
</dbReference>
<dbReference type="InterPro" id="IPR012373">
    <property type="entry name" value="Ferrdict_sens_TM"/>
</dbReference>
<dbReference type="Pfam" id="PF16344">
    <property type="entry name" value="FecR_C"/>
    <property type="match status" value="1"/>
</dbReference>
<accession>A0ABV6L7W5</accession>
<dbReference type="Pfam" id="PF04773">
    <property type="entry name" value="FecR"/>
    <property type="match status" value="1"/>
</dbReference>
<keyword evidence="1" id="KW-0812">Transmembrane</keyword>
<keyword evidence="1" id="KW-0472">Membrane</keyword>
<sequence>MLDKDLAYLLHEESFLNYCFGRNDDDVRYWNKWLADHPEEEMRIEELRRTVIMLGNASHKRLRDKHFEELQQKIAGSNIIPLIAKKKRSIWKPVMAAASVIIVVSTIAVLFRQASKPVKSNTIAQKNDIRPGSNKAVLTLANGQKITLTDSVNGQIAVQANVKIAKTANGQIAYELPNGVTDDDLAPGYNTIEAPTGGQWQVILPDQSRVWLNAKSSLTYPTYFTGNERKVQLKGEAYFEVAHNAKMPFKVSSRGQTVEVLGTHFDIMAYDDDEIMKTTLLEGSVKISNNGYSRILIPGEQAQVSDAGTKVTNDIDLEDVMAWKNGYFKFNDSLENVMRKISRWYNIDIKYANNVDPSLRFGGKISRYKNLSSALKIMELTGNVHFKIEGRRVTVMQ</sequence>
<dbReference type="Proteomes" id="UP001589828">
    <property type="component" value="Unassembled WGS sequence"/>
</dbReference>
<keyword evidence="5" id="KW-1185">Reference proteome</keyword>
<evidence type="ECO:0000259" key="2">
    <source>
        <dbReference type="Pfam" id="PF04773"/>
    </source>
</evidence>
<reference evidence="4 5" key="1">
    <citation type="submission" date="2024-09" db="EMBL/GenBank/DDBJ databases">
        <authorList>
            <person name="Sun Q."/>
            <person name="Mori K."/>
        </authorList>
    </citation>
    <scope>NUCLEOTIDE SEQUENCE [LARGE SCALE GENOMIC DNA]</scope>
    <source>
        <strain evidence="4 5">NCAIM B.02415</strain>
    </source>
</reference>
<keyword evidence="1" id="KW-1133">Transmembrane helix</keyword>
<dbReference type="InterPro" id="IPR006860">
    <property type="entry name" value="FecR"/>
</dbReference>
<dbReference type="RefSeq" id="WP_377023344.1">
    <property type="nucleotide sequence ID" value="NZ_JBHLTS010000022.1"/>
</dbReference>
<name>A0ABV6L7W5_9SPHI</name>
<evidence type="ECO:0000313" key="5">
    <source>
        <dbReference type="Proteomes" id="UP001589828"/>
    </source>
</evidence>
<dbReference type="Gene3D" id="2.60.120.1440">
    <property type="match status" value="1"/>
</dbReference>
<organism evidence="4 5">
    <name type="scientific">Mucilaginibacter angelicae</name>
    <dbReference type="NCBI Taxonomy" id="869718"/>
    <lineage>
        <taxon>Bacteria</taxon>
        <taxon>Pseudomonadati</taxon>
        <taxon>Bacteroidota</taxon>
        <taxon>Sphingobacteriia</taxon>
        <taxon>Sphingobacteriales</taxon>
        <taxon>Sphingobacteriaceae</taxon>
        <taxon>Mucilaginibacter</taxon>
    </lineage>
</organism>
<feature type="domain" description="FecR protein" evidence="2">
    <location>
        <begin position="191"/>
        <end position="286"/>
    </location>
</feature>
<dbReference type="EMBL" id="JBHLTS010000022">
    <property type="protein sequence ID" value="MFC0515525.1"/>
    <property type="molecule type" value="Genomic_DNA"/>
</dbReference>
<evidence type="ECO:0000313" key="4">
    <source>
        <dbReference type="EMBL" id="MFC0515525.1"/>
    </source>
</evidence>
<protein>
    <submittedName>
        <fullName evidence="4">FecR family protein</fullName>
    </submittedName>
</protein>
<evidence type="ECO:0000256" key="1">
    <source>
        <dbReference type="SAM" id="Phobius"/>
    </source>
</evidence>
<feature type="transmembrane region" description="Helical" evidence="1">
    <location>
        <begin position="90"/>
        <end position="111"/>
    </location>
</feature>
<dbReference type="InterPro" id="IPR032508">
    <property type="entry name" value="FecR_C"/>
</dbReference>
<feature type="domain" description="Protein FecR C-terminal" evidence="3">
    <location>
        <begin position="331"/>
        <end position="395"/>
    </location>
</feature>
<dbReference type="Gene3D" id="3.55.50.30">
    <property type="match status" value="1"/>
</dbReference>
<gene>
    <name evidence="4" type="ORF">ACFFGT_15000</name>
</gene>
<dbReference type="PANTHER" id="PTHR30273">
    <property type="entry name" value="PERIPLASMIC SIGNAL SENSOR AND SIGMA FACTOR ACTIVATOR FECR-RELATED"/>
    <property type="match status" value="1"/>
</dbReference>
<evidence type="ECO:0000259" key="3">
    <source>
        <dbReference type="Pfam" id="PF16344"/>
    </source>
</evidence>
<comment type="caution">
    <text evidence="4">The sequence shown here is derived from an EMBL/GenBank/DDBJ whole genome shotgun (WGS) entry which is preliminary data.</text>
</comment>
<proteinExistence type="predicted"/>